<dbReference type="Proteomes" id="UP000610373">
    <property type="component" value="Unassembled WGS sequence"/>
</dbReference>
<dbReference type="InterPro" id="IPR017918">
    <property type="entry name" value="N-reg_PII_CS"/>
</dbReference>
<dbReference type="GO" id="GO:0005829">
    <property type="term" value="C:cytosol"/>
    <property type="evidence" value="ECO:0007669"/>
    <property type="project" value="TreeGrafter"/>
</dbReference>
<dbReference type="GO" id="GO:0005524">
    <property type="term" value="F:ATP binding"/>
    <property type="evidence" value="ECO:0007669"/>
    <property type="project" value="TreeGrafter"/>
</dbReference>
<dbReference type="PROSITE" id="PS00638">
    <property type="entry name" value="PII_GLNB_CTER"/>
    <property type="match status" value="1"/>
</dbReference>
<dbReference type="InterPro" id="IPR002187">
    <property type="entry name" value="N-reg_PII"/>
</dbReference>
<dbReference type="GO" id="GO:0030234">
    <property type="term" value="F:enzyme regulator activity"/>
    <property type="evidence" value="ECO:0007669"/>
    <property type="project" value="InterPro"/>
</dbReference>
<evidence type="ECO:0000313" key="3">
    <source>
        <dbReference type="Proteomes" id="UP000610373"/>
    </source>
</evidence>
<dbReference type="AlphaFoldDB" id="A0A811TCN9"/>
<evidence type="ECO:0000313" key="2">
    <source>
        <dbReference type="EMBL" id="CAD6493403.1"/>
    </source>
</evidence>
<name>A0A811TCN9_9EURY</name>
<comment type="caution">
    <text evidence="2">The sequence shown here is derived from an EMBL/GenBank/DDBJ whole genome shotgun (WGS) entry which is preliminary data.</text>
</comment>
<dbReference type="InterPro" id="IPR015867">
    <property type="entry name" value="N-reg_PII/ATP_PRibTrfase_C"/>
</dbReference>
<sequence length="118" mass="13181">MREVIALIRMNKIQRTKEALAEAGYPSLTVTLAYGRGKQRGLYITPLGNVKPDSKRAAIRFIPKRMLNIVVDNESIPEVVETIMQVNRTGMIGDGRIFVCPIENAVRIRTGERGDEAL</sequence>
<organism evidence="2 3">
    <name type="scientific">Candidatus Argoarchaeum ethanivorans</name>
    <dbReference type="NCBI Taxonomy" id="2608793"/>
    <lineage>
        <taxon>Archaea</taxon>
        <taxon>Methanobacteriati</taxon>
        <taxon>Methanobacteriota</taxon>
        <taxon>Stenosarchaea group</taxon>
        <taxon>Methanomicrobia</taxon>
        <taxon>Methanosarcinales</taxon>
        <taxon>Methanosarcinales incertae sedis</taxon>
        <taxon>GOM Arc I cluster</taxon>
        <taxon>Candidatus Argoarchaeum</taxon>
    </lineage>
</organism>
<reference evidence="2" key="1">
    <citation type="submission" date="2020-10" db="EMBL/GenBank/DDBJ databases">
        <authorList>
            <person name="Hahn C.J."/>
            <person name="Laso-Perez R."/>
            <person name="Vulcano F."/>
            <person name="Vaziourakis K.-M."/>
            <person name="Stokke R."/>
            <person name="Steen I.H."/>
            <person name="Teske A."/>
            <person name="Boetius A."/>
            <person name="Liebeke M."/>
            <person name="Amann R."/>
            <person name="Knittel K."/>
        </authorList>
    </citation>
    <scope>NUCLEOTIDE SEQUENCE</scope>
    <source>
        <strain evidence="2">Gfbio:e3339647-f889-4370-9287-4fb5cb688e4c:AG392O15_GoMArc1</strain>
    </source>
</reference>
<dbReference type="SUPFAM" id="SSF54913">
    <property type="entry name" value="GlnB-like"/>
    <property type="match status" value="1"/>
</dbReference>
<proteinExistence type="inferred from homology"/>
<evidence type="ECO:0000256" key="1">
    <source>
        <dbReference type="RuleBase" id="RU003936"/>
    </source>
</evidence>
<dbReference type="PANTHER" id="PTHR30115:SF11">
    <property type="entry name" value="NITROGEN REGULATORY PROTEIN P-II HOMOLOG"/>
    <property type="match status" value="1"/>
</dbReference>
<dbReference type="SMART" id="SM00938">
    <property type="entry name" value="P-II"/>
    <property type="match status" value="1"/>
</dbReference>
<dbReference type="Pfam" id="PF00543">
    <property type="entry name" value="P-II"/>
    <property type="match status" value="1"/>
</dbReference>
<dbReference type="PROSITE" id="PS51343">
    <property type="entry name" value="PII_GLNB_DOM"/>
    <property type="match status" value="1"/>
</dbReference>
<dbReference type="InterPro" id="IPR011322">
    <property type="entry name" value="N-reg_PII-like_a/b"/>
</dbReference>
<dbReference type="PANTHER" id="PTHR30115">
    <property type="entry name" value="NITROGEN REGULATORY PROTEIN P-II"/>
    <property type="match status" value="1"/>
</dbReference>
<dbReference type="PRINTS" id="PR00340">
    <property type="entry name" value="PIIGLNB"/>
</dbReference>
<comment type="similarity">
    <text evidence="1">Belongs to the P(II) protein family.</text>
</comment>
<dbReference type="GO" id="GO:0006808">
    <property type="term" value="P:regulation of nitrogen utilization"/>
    <property type="evidence" value="ECO:0007669"/>
    <property type="project" value="InterPro"/>
</dbReference>
<accession>A0A811TCN9</accession>
<protein>
    <submittedName>
        <fullName evidence="2">Nitrogen fixation nifHD region glnB-like protein2</fullName>
    </submittedName>
</protein>
<gene>
    <name evidence="2" type="primary">glnBII</name>
    <name evidence="2" type="ORF">CHKLHMKO_00477</name>
</gene>
<dbReference type="EMBL" id="CAJHIO010000032">
    <property type="protein sequence ID" value="CAD6493403.1"/>
    <property type="molecule type" value="Genomic_DNA"/>
</dbReference>
<dbReference type="Gene3D" id="3.30.70.120">
    <property type="match status" value="1"/>
</dbReference>